<evidence type="ECO:0000259" key="2">
    <source>
        <dbReference type="Pfam" id="PF01551"/>
    </source>
</evidence>
<dbReference type="Gene3D" id="2.70.70.10">
    <property type="entry name" value="Glucose Permease (Domain IIA)"/>
    <property type="match status" value="1"/>
</dbReference>
<dbReference type="OrthoDB" id="9810477at2"/>
<keyword evidence="1" id="KW-0732">Signal</keyword>
<dbReference type="InterPro" id="IPR011055">
    <property type="entry name" value="Dup_hybrid_motif"/>
</dbReference>
<organism evidence="3 4">
    <name type="scientific">[Clostridium] polysaccharolyticum</name>
    <dbReference type="NCBI Taxonomy" id="29364"/>
    <lineage>
        <taxon>Bacteria</taxon>
        <taxon>Bacillati</taxon>
        <taxon>Bacillota</taxon>
        <taxon>Clostridia</taxon>
        <taxon>Lachnospirales</taxon>
        <taxon>Lachnospiraceae</taxon>
    </lineage>
</organism>
<evidence type="ECO:0000313" key="3">
    <source>
        <dbReference type="EMBL" id="SES99222.1"/>
    </source>
</evidence>
<dbReference type="PANTHER" id="PTHR21666">
    <property type="entry name" value="PEPTIDASE-RELATED"/>
    <property type="match status" value="1"/>
</dbReference>
<feature type="domain" description="M23ase beta-sheet core" evidence="2">
    <location>
        <begin position="154"/>
        <end position="255"/>
    </location>
</feature>
<protein>
    <submittedName>
        <fullName evidence="3">Peptidase family M23</fullName>
    </submittedName>
</protein>
<dbReference type="InterPro" id="IPR050570">
    <property type="entry name" value="Cell_wall_metabolism_enzyme"/>
</dbReference>
<dbReference type="AlphaFoldDB" id="A0A1I0AXP4"/>
<proteinExistence type="predicted"/>
<dbReference type="InterPro" id="IPR016047">
    <property type="entry name" value="M23ase_b-sheet_dom"/>
</dbReference>
<evidence type="ECO:0000313" key="4">
    <source>
        <dbReference type="Proteomes" id="UP000199800"/>
    </source>
</evidence>
<dbReference type="EMBL" id="FOHN01000006">
    <property type="protein sequence ID" value="SES99222.1"/>
    <property type="molecule type" value="Genomic_DNA"/>
</dbReference>
<sequence length="285" mass="33061">MWGLMKINKNKWKQGMRFACILFINIVVCIMEIAMIQTGQKISNIDNFRNFQIESSLWSSLEKEYGRKTPEFYDKLTICMLQSNFNPENHKKAMPGFMYKIGLLGRYYKKYRNMYRTILDDIECFPVAEDRKGGEKTAFDDSWGGTRTFGGKRKHEGTDIMTSNNKRGYFPIVSVSDGVVEKKGWLPQGGYRLGIRSPKGAYFYYAHLDSYAEGIEEGTKVRKGDYIGLMGDTGYSEIEGTVGNFDVHLHMGVYLDYKGKEMSVNPYYILKYYENKKLKFCFKNE</sequence>
<keyword evidence="4" id="KW-1185">Reference proteome</keyword>
<dbReference type="Proteomes" id="UP000199800">
    <property type="component" value="Unassembled WGS sequence"/>
</dbReference>
<evidence type="ECO:0000256" key="1">
    <source>
        <dbReference type="ARBA" id="ARBA00022729"/>
    </source>
</evidence>
<dbReference type="Pfam" id="PF01551">
    <property type="entry name" value="Peptidase_M23"/>
    <property type="match status" value="1"/>
</dbReference>
<dbReference type="PANTHER" id="PTHR21666:SF289">
    <property type="entry name" value="L-ALA--D-GLU ENDOPEPTIDASE"/>
    <property type="match status" value="1"/>
</dbReference>
<dbReference type="RefSeq" id="WP_092477276.1">
    <property type="nucleotide sequence ID" value="NZ_FOHN01000006.1"/>
</dbReference>
<dbReference type="CDD" id="cd12797">
    <property type="entry name" value="M23_peptidase"/>
    <property type="match status" value="1"/>
</dbReference>
<dbReference type="GO" id="GO:0004222">
    <property type="term" value="F:metalloendopeptidase activity"/>
    <property type="evidence" value="ECO:0007669"/>
    <property type="project" value="TreeGrafter"/>
</dbReference>
<gene>
    <name evidence="3" type="ORF">SAMN04487772_10686</name>
</gene>
<accession>A0A1I0AXP4</accession>
<dbReference type="SUPFAM" id="SSF51261">
    <property type="entry name" value="Duplicated hybrid motif"/>
    <property type="match status" value="1"/>
</dbReference>
<dbReference type="STRING" id="29364.SAMN04487772_10686"/>
<name>A0A1I0AXP4_9FIRM</name>
<reference evidence="3 4" key="1">
    <citation type="submission" date="2016-10" db="EMBL/GenBank/DDBJ databases">
        <authorList>
            <person name="de Groot N.N."/>
        </authorList>
    </citation>
    <scope>NUCLEOTIDE SEQUENCE [LARGE SCALE GENOMIC DNA]</scope>
    <source>
        <strain evidence="3 4">DSM 1801</strain>
    </source>
</reference>